<reference evidence="1" key="1">
    <citation type="journal article" date="2021" name="New Phytol.">
        <title>Evolutionary innovations through gain and loss of genes in the ectomycorrhizal Boletales.</title>
        <authorList>
            <person name="Wu G."/>
            <person name="Miyauchi S."/>
            <person name="Morin E."/>
            <person name="Kuo A."/>
            <person name="Drula E."/>
            <person name="Varga T."/>
            <person name="Kohler A."/>
            <person name="Feng B."/>
            <person name="Cao Y."/>
            <person name="Lipzen A."/>
            <person name="Daum C."/>
            <person name="Hundley H."/>
            <person name="Pangilinan J."/>
            <person name="Johnson J."/>
            <person name="Barry K."/>
            <person name="LaButti K."/>
            <person name="Ng V."/>
            <person name="Ahrendt S."/>
            <person name="Min B."/>
            <person name="Choi I.G."/>
            <person name="Park H."/>
            <person name="Plett J.M."/>
            <person name="Magnuson J."/>
            <person name="Spatafora J.W."/>
            <person name="Nagy L.G."/>
            <person name="Henrissat B."/>
            <person name="Grigoriev I.V."/>
            <person name="Yang Z.L."/>
            <person name="Xu J."/>
            <person name="Martin F.M."/>
        </authorList>
    </citation>
    <scope>NUCLEOTIDE SEQUENCE</scope>
    <source>
        <strain evidence="1">ATCC 28755</strain>
    </source>
</reference>
<comment type="caution">
    <text evidence="1">The sequence shown here is derived from an EMBL/GenBank/DDBJ whole genome shotgun (WGS) entry which is preliminary data.</text>
</comment>
<keyword evidence="2" id="KW-1185">Reference proteome</keyword>
<name>A0ACB7ZX71_9AGAM</name>
<evidence type="ECO:0000313" key="2">
    <source>
        <dbReference type="Proteomes" id="UP000790377"/>
    </source>
</evidence>
<organism evidence="1 2">
    <name type="scientific">Hygrophoropsis aurantiaca</name>
    <dbReference type="NCBI Taxonomy" id="72124"/>
    <lineage>
        <taxon>Eukaryota</taxon>
        <taxon>Fungi</taxon>
        <taxon>Dikarya</taxon>
        <taxon>Basidiomycota</taxon>
        <taxon>Agaricomycotina</taxon>
        <taxon>Agaricomycetes</taxon>
        <taxon>Agaricomycetidae</taxon>
        <taxon>Boletales</taxon>
        <taxon>Coniophorineae</taxon>
        <taxon>Hygrophoropsidaceae</taxon>
        <taxon>Hygrophoropsis</taxon>
    </lineage>
</organism>
<evidence type="ECO:0000313" key="1">
    <source>
        <dbReference type="EMBL" id="KAH7905681.1"/>
    </source>
</evidence>
<proteinExistence type="predicted"/>
<sequence>MPPARSSAAYPLSCQTIAVDYCSIDVDSVPVHHQCFPLTVETPETPAAQIDGDQNIDGNSLASQTTIGGNPPNRPEAEIHTLVIEDMYGSPVQVTDTQHADLQRLQNEPGGVTNLDTQTPGDAYNDRLCALKLDVETFLFATVTGLTKLGSGMMASGSILSQPTGVTRMLGKVNALKMQTPVPDKHGPIAFQILI</sequence>
<dbReference type="EMBL" id="MU268143">
    <property type="protein sequence ID" value="KAH7905681.1"/>
    <property type="molecule type" value="Genomic_DNA"/>
</dbReference>
<protein>
    <submittedName>
        <fullName evidence="1">Uncharacterized protein</fullName>
    </submittedName>
</protein>
<dbReference type="Proteomes" id="UP000790377">
    <property type="component" value="Unassembled WGS sequence"/>
</dbReference>
<accession>A0ACB7ZX71</accession>
<gene>
    <name evidence="1" type="ORF">BJ138DRAFT_1105788</name>
</gene>